<dbReference type="RefSeq" id="WP_307352881.1">
    <property type="nucleotide sequence ID" value="NZ_JAUSVS010000014.1"/>
</dbReference>
<evidence type="ECO:0000259" key="2">
    <source>
        <dbReference type="Pfam" id="PF03795"/>
    </source>
</evidence>
<dbReference type="EMBL" id="JAUSVS010000014">
    <property type="protein sequence ID" value="MDQ0466739.1"/>
    <property type="molecule type" value="Genomic_DNA"/>
</dbReference>
<protein>
    <recommendedName>
        <fullName evidence="2">YCII-related domain-containing protein</fullName>
    </recommendedName>
</protein>
<name>A0ABU0J0C5_9CAUL</name>
<dbReference type="Proteomes" id="UP001228905">
    <property type="component" value="Unassembled WGS sequence"/>
</dbReference>
<comment type="caution">
    <text evidence="3">The sequence shown here is derived from an EMBL/GenBank/DDBJ whole genome shotgun (WGS) entry which is preliminary data.</text>
</comment>
<feature type="domain" description="YCII-related" evidence="2">
    <location>
        <begin position="1"/>
        <end position="115"/>
    </location>
</feature>
<accession>A0ABU0J0C5</accession>
<dbReference type="InterPro" id="IPR011008">
    <property type="entry name" value="Dimeric_a/b-barrel"/>
</dbReference>
<keyword evidence="4" id="KW-1185">Reference proteome</keyword>
<gene>
    <name evidence="3" type="ORF">QO010_004535</name>
</gene>
<sequence>MLYAILAYHDEAATVATWTPDEDSALMADLIKLNDRLTAEGRLGPAARLGATGDALTLRGPGKGVVLDGPFAETKEQLLGFYVVEGESIDEAVAVARELRQVNPTAVYEIRPILRYLPGAPFPETEAPD</sequence>
<evidence type="ECO:0000256" key="1">
    <source>
        <dbReference type="ARBA" id="ARBA00007689"/>
    </source>
</evidence>
<evidence type="ECO:0000313" key="4">
    <source>
        <dbReference type="Proteomes" id="UP001228905"/>
    </source>
</evidence>
<dbReference type="SUPFAM" id="SSF54909">
    <property type="entry name" value="Dimeric alpha+beta barrel"/>
    <property type="match status" value="1"/>
</dbReference>
<comment type="similarity">
    <text evidence="1">Belongs to the YciI family.</text>
</comment>
<dbReference type="InterPro" id="IPR005545">
    <property type="entry name" value="YCII"/>
</dbReference>
<dbReference type="Gene3D" id="3.30.70.1060">
    <property type="entry name" value="Dimeric alpha+beta barrel"/>
    <property type="match status" value="1"/>
</dbReference>
<dbReference type="Pfam" id="PF03795">
    <property type="entry name" value="YCII"/>
    <property type="match status" value="1"/>
</dbReference>
<reference evidence="3 4" key="1">
    <citation type="submission" date="2023-07" db="EMBL/GenBank/DDBJ databases">
        <title>Genomic Encyclopedia of Type Strains, Phase IV (KMG-IV): sequencing the most valuable type-strain genomes for metagenomic binning, comparative biology and taxonomic classification.</title>
        <authorList>
            <person name="Goeker M."/>
        </authorList>
    </citation>
    <scope>NUCLEOTIDE SEQUENCE [LARGE SCALE GENOMIC DNA]</scope>
    <source>
        <strain evidence="3 4">DSM 18695</strain>
    </source>
</reference>
<dbReference type="PANTHER" id="PTHR35174:SF3">
    <property type="entry name" value="BLL7171 PROTEIN"/>
    <property type="match status" value="1"/>
</dbReference>
<organism evidence="3 4">
    <name type="scientific">Caulobacter ginsengisoli</name>
    <dbReference type="NCBI Taxonomy" id="400775"/>
    <lineage>
        <taxon>Bacteria</taxon>
        <taxon>Pseudomonadati</taxon>
        <taxon>Pseudomonadota</taxon>
        <taxon>Alphaproteobacteria</taxon>
        <taxon>Caulobacterales</taxon>
        <taxon>Caulobacteraceae</taxon>
        <taxon>Caulobacter</taxon>
    </lineage>
</organism>
<proteinExistence type="inferred from homology"/>
<evidence type="ECO:0000313" key="3">
    <source>
        <dbReference type="EMBL" id="MDQ0466739.1"/>
    </source>
</evidence>
<dbReference type="PANTHER" id="PTHR35174">
    <property type="entry name" value="BLL7171 PROTEIN-RELATED"/>
    <property type="match status" value="1"/>
</dbReference>